<sequence length="114" mass="13169">MDIENILSEEKLILSNNAVCDLVSDNYAQNNQISDNQISDKILDDQIPDEIPNNISDNQISDKILDNQTLDDQVFDKIKKALVFLNMISLILQKMIWIYTNQILNYLNIKFPPN</sequence>
<name>H2EBF6_9VIRU</name>
<keyword evidence="1" id="KW-1133">Transmembrane helix</keyword>
<evidence type="ECO:0000313" key="2">
    <source>
        <dbReference type="EMBL" id="AEX61729.1"/>
    </source>
</evidence>
<organism evidence="2">
    <name type="scientific">Megavirus courdo7</name>
    <dbReference type="NCBI Taxonomy" id="1128135"/>
    <lineage>
        <taxon>Viruses</taxon>
        <taxon>Varidnaviria</taxon>
        <taxon>Bamfordvirae</taxon>
        <taxon>Nucleocytoviricota</taxon>
        <taxon>Megaviricetes</taxon>
        <taxon>Imitervirales</taxon>
        <taxon>Mimiviridae</taxon>
        <taxon>Megamimivirinae</taxon>
        <taxon>Megavirus</taxon>
    </lineage>
</organism>
<keyword evidence="1" id="KW-0812">Transmembrane</keyword>
<gene>
    <name evidence="2" type="ORF">c7_R666</name>
</gene>
<reference evidence="2" key="1">
    <citation type="submission" date="2011-10" db="EMBL/GenBank/DDBJ databases">
        <title>Provirophages and transpovirons: unique mobilome of giant viruses.</title>
        <authorList>
            <person name="Desnues C."/>
            <person name="LaScola B."/>
            <person name="Yutin N."/>
            <person name="Fournous G."/>
            <person name="Koonin E."/>
            <person name="Raoult D."/>
        </authorList>
    </citation>
    <scope>NUCLEOTIDE SEQUENCE</scope>
    <source>
        <strain evidence="2">Mv13-c7</strain>
    </source>
</reference>
<keyword evidence="1" id="KW-0472">Membrane</keyword>
<proteinExistence type="predicted"/>
<protein>
    <submittedName>
        <fullName evidence="2">Uncharacterized protein</fullName>
    </submittedName>
</protein>
<evidence type="ECO:0000256" key="1">
    <source>
        <dbReference type="SAM" id="Phobius"/>
    </source>
</evidence>
<dbReference type="EMBL" id="JN885991">
    <property type="protein sequence ID" value="AEX61729.1"/>
    <property type="molecule type" value="Genomic_DNA"/>
</dbReference>
<feature type="transmembrane region" description="Helical" evidence="1">
    <location>
        <begin position="81"/>
        <end position="100"/>
    </location>
</feature>
<accession>H2EBF6</accession>